<dbReference type="Proteomes" id="UP000799440">
    <property type="component" value="Unassembled WGS sequence"/>
</dbReference>
<keyword evidence="3" id="KW-1185">Reference proteome</keyword>
<feature type="compositionally biased region" description="Basic residues" evidence="1">
    <location>
        <begin position="41"/>
        <end position="51"/>
    </location>
</feature>
<protein>
    <submittedName>
        <fullName evidence="2">Uncharacterized protein</fullName>
    </submittedName>
</protein>
<reference evidence="2" key="1">
    <citation type="journal article" date="2020" name="Stud. Mycol.">
        <title>101 Dothideomycetes genomes: a test case for predicting lifestyles and emergence of pathogens.</title>
        <authorList>
            <person name="Haridas S."/>
            <person name="Albert R."/>
            <person name="Binder M."/>
            <person name="Bloem J."/>
            <person name="Labutti K."/>
            <person name="Salamov A."/>
            <person name="Andreopoulos B."/>
            <person name="Baker S."/>
            <person name="Barry K."/>
            <person name="Bills G."/>
            <person name="Bluhm B."/>
            <person name="Cannon C."/>
            <person name="Castanera R."/>
            <person name="Culley D."/>
            <person name="Daum C."/>
            <person name="Ezra D."/>
            <person name="Gonzalez J."/>
            <person name="Henrissat B."/>
            <person name="Kuo A."/>
            <person name="Liang C."/>
            <person name="Lipzen A."/>
            <person name="Lutzoni F."/>
            <person name="Magnuson J."/>
            <person name="Mondo S."/>
            <person name="Nolan M."/>
            <person name="Ohm R."/>
            <person name="Pangilinan J."/>
            <person name="Park H.-J."/>
            <person name="Ramirez L."/>
            <person name="Alfaro M."/>
            <person name="Sun H."/>
            <person name="Tritt A."/>
            <person name="Yoshinaga Y."/>
            <person name="Zwiers L.-H."/>
            <person name="Turgeon B."/>
            <person name="Goodwin S."/>
            <person name="Spatafora J."/>
            <person name="Crous P."/>
            <person name="Grigoriev I."/>
        </authorList>
    </citation>
    <scope>NUCLEOTIDE SEQUENCE</scope>
    <source>
        <strain evidence="2">CBS 119925</strain>
    </source>
</reference>
<dbReference type="AlphaFoldDB" id="A0A6A6UZI0"/>
<sequence>MPGSMTSCEVKGVRSDMMQDYRFCFTITHIVTIYQSSNAPRSRKKTQRKPLHTPSQRRPAEAAETMNRQRNNPLPITTPPHTPQSTHNRHHPTAL</sequence>
<accession>A0A6A6UZI0</accession>
<gene>
    <name evidence="2" type="ORF">M011DRAFT_219644</name>
</gene>
<evidence type="ECO:0000256" key="1">
    <source>
        <dbReference type="SAM" id="MobiDB-lite"/>
    </source>
</evidence>
<evidence type="ECO:0000313" key="3">
    <source>
        <dbReference type="Proteomes" id="UP000799440"/>
    </source>
</evidence>
<feature type="compositionally biased region" description="Polar residues" evidence="1">
    <location>
        <begin position="66"/>
        <end position="75"/>
    </location>
</feature>
<dbReference type="EMBL" id="MU006596">
    <property type="protein sequence ID" value="KAF2743585.1"/>
    <property type="molecule type" value="Genomic_DNA"/>
</dbReference>
<evidence type="ECO:0000313" key="2">
    <source>
        <dbReference type="EMBL" id="KAF2743585.1"/>
    </source>
</evidence>
<proteinExistence type="predicted"/>
<name>A0A6A6UZI0_9PLEO</name>
<feature type="region of interest" description="Disordered" evidence="1">
    <location>
        <begin position="34"/>
        <end position="95"/>
    </location>
</feature>
<organism evidence="2 3">
    <name type="scientific">Sporormia fimetaria CBS 119925</name>
    <dbReference type="NCBI Taxonomy" id="1340428"/>
    <lineage>
        <taxon>Eukaryota</taxon>
        <taxon>Fungi</taxon>
        <taxon>Dikarya</taxon>
        <taxon>Ascomycota</taxon>
        <taxon>Pezizomycotina</taxon>
        <taxon>Dothideomycetes</taxon>
        <taxon>Pleosporomycetidae</taxon>
        <taxon>Pleosporales</taxon>
        <taxon>Sporormiaceae</taxon>
        <taxon>Sporormia</taxon>
    </lineage>
</organism>